<gene>
    <name evidence="3" type="ORF">GCM10007416_20340</name>
</gene>
<keyword evidence="4" id="KW-1185">Reference proteome</keyword>
<proteinExistence type="predicted"/>
<keyword evidence="2" id="KW-1133">Transmembrane helix</keyword>
<protein>
    <recommendedName>
        <fullName evidence="5">Sortase A</fullName>
    </recommendedName>
</protein>
<reference evidence="4" key="1">
    <citation type="journal article" date="2019" name="Int. J. Syst. Evol. Microbiol.">
        <title>The Global Catalogue of Microorganisms (GCM) 10K type strain sequencing project: providing services to taxonomists for standard genome sequencing and annotation.</title>
        <authorList>
            <consortium name="The Broad Institute Genomics Platform"/>
            <consortium name="The Broad Institute Genome Sequencing Center for Infectious Disease"/>
            <person name="Wu L."/>
            <person name="Ma J."/>
        </authorList>
    </citation>
    <scope>NUCLEOTIDE SEQUENCE [LARGE SCALE GENOMIC DNA]</scope>
    <source>
        <strain evidence="4">CGMCC 1.12404</strain>
    </source>
</reference>
<name>A0ABQ1GNL3_9BACL</name>
<keyword evidence="2" id="KW-0472">Membrane</keyword>
<dbReference type="InterPro" id="IPR041999">
    <property type="entry name" value="Sortase_D_1"/>
</dbReference>
<feature type="transmembrane region" description="Helical" evidence="2">
    <location>
        <begin position="21"/>
        <end position="39"/>
    </location>
</feature>
<evidence type="ECO:0000256" key="2">
    <source>
        <dbReference type="SAM" id="Phobius"/>
    </source>
</evidence>
<dbReference type="CDD" id="cd05828">
    <property type="entry name" value="Sortase_D_1"/>
    <property type="match status" value="1"/>
</dbReference>
<keyword evidence="1" id="KW-0378">Hydrolase</keyword>
<accession>A0ABQ1GNL3</accession>
<dbReference type="Proteomes" id="UP000617979">
    <property type="component" value="Unassembled WGS sequence"/>
</dbReference>
<dbReference type="NCBIfam" id="TIGR01076">
    <property type="entry name" value="sortase_fam"/>
    <property type="match status" value="1"/>
</dbReference>
<sequence>MLMFRKKPYYLNYPWWYPRQLIGRILLLGGFALLLYGGVDWYQQATLGQSAKPLPQVNATPEKVGEEAIRIALSQVRVSEEDSGVVWQHLPKKGERFADLEIPALKVRLPVVEGTGVKELRKGVGHYATSVFPGEPDNSVLAGHRESALGKIGKLKKGDEIVVKTKHEGTFTYEVTKHWITDENDRSVIVSHESSKLTVITCYPFNAIGSPERYIVQADLVDVQK</sequence>
<dbReference type="SUPFAM" id="SSF63817">
    <property type="entry name" value="Sortase"/>
    <property type="match status" value="1"/>
</dbReference>
<organism evidence="3 4">
    <name type="scientific">Kroppenstedtia guangzhouensis</name>
    <dbReference type="NCBI Taxonomy" id="1274356"/>
    <lineage>
        <taxon>Bacteria</taxon>
        <taxon>Bacillati</taxon>
        <taxon>Bacillota</taxon>
        <taxon>Bacilli</taxon>
        <taxon>Bacillales</taxon>
        <taxon>Thermoactinomycetaceae</taxon>
        <taxon>Kroppenstedtia</taxon>
    </lineage>
</organism>
<keyword evidence="2" id="KW-0812">Transmembrane</keyword>
<evidence type="ECO:0000256" key="1">
    <source>
        <dbReference type="ARBA" id="ARBA00022801"/>
    </source>
</evidence>
<dbReference type="InterPro" id="IPR005754">
    <property type="entry name" value="Sortase"/>
</dbReference>
<comment type="caution">
    <text evidence="3">The sequence shown here is derived from an EMBL/GenBank/DDBJ whole genome shotgun (WGS) entry which is preliminary data.</text>
</comment>
<dbReference type="EMBL" id="BMEX01000005">
    <property type="protein sequence ID" value="GGA47084.1"/>
    <property type="molecule type" value="Genomic_DNA"/>
</dbReference>
<evidence type="ECO:0008006" key="5">
    <source>
        <dbReference type="Google" id="ProtNLM"/>
    </source>
</evidence>
<dbReference type="Pfam" id="PF04203">
    <property type="entry name" value="Sortase"/>
    <property type="match status" value="1"/>
</dbReference>
<evidence type="ECO:0000313" key="4">
    <source>
        <dbReference type="Proteomes" id="UP000617979"/>
    </source>
</evidence>
<evidence type="ECO:0000313" key="3">
    <source>
        <dbReference type="EMBL" id="GGA47084.1"/>
    </source>
</evidence>
<dbReference type="Gene3D" id="2.40.260.10">
    <property type="entry name" value="Sortase"/>
    <property type="match status" value="1"/>
</dbReference>
<dbReference type="InterPro" id="IPR023365">
    <property type="entry name" value="Sortase_dom-sf"/>
</dbReference>